<sequence>MPTTFDDLSHDDLVAIGEALPPLSGRWRLRGTCRRVRAVFNDPIAGLLLPPPTLITEAVTRGPTQAEVSKYGPAGVSWPETAKLISIQWAKGIQPAQAPEEVGSYPVGVTIWRSLREPQLRRVLRQVRSLAEGSERSPEWRVQVPTRPYEPARFDIFFKIAWEALPKLAERLMTKVASATFAFRAPADDKLDAAAPAPRLPRLVALVQQELRMSCESEGARVNAALDEAMRDYESSATKTVHVLRQLERLLIHARLSEVRTEVLGRVLATKRRVLVERLKHHLAALQEEAAAEARRGPLALLIARCDALRETVDECRALADDGAMLDYQLHAGEPIDFEDFELDADVTRLRAALHLRARRLESAADLRQQAERISLLSQQLANGLALHEREFEDDSGADGGLLEPLKSTEGFAGLVKTALLELGNRVYGWLSGPKHRVDLGFRARGDAAARSLPHGLIGQSFSSVAPRDGRVDVYPKVGHFATSAMAEGAALLYEMPSPHATEFAFSRFGKPEEVVLREALVRGNREAAAAEIAEGEAADEGRA</sequence>
<name>A0A0D3K2C7_EMIH1</name>
<dbReference type="HOGENOM" id="CLU_037273_0_0_1"/>
<proteinExistence type="predicted"/>
<evidence type="ECO:0000313" key="2">
    <source>
        <dbReference type="Proteomes" id="UP000013827"/>
    </source>
</evidence>
<reference evidence="1" key="2">
    <citation type="submission" date="2024-10" db="UniProtKB">
        <authorList>
            <consortium name="EnsemblProtists"/>
        </authorList>
    </citation>
    <scope>IDENTIFICATION</scope>
</reference>
<evidence type="ECO:0000313" key="1">
    <source>
        <dbReference type="EnsemblProtists" id="EOD29912"/>
    </source>
</evidence>
<keyword evidence="2" id="KW-1185">Reference proteome</keyword>
<dbReference type="RefSeq" id="XP_005782341.1">
    <property type="nucleotide sequence ID" value="XM_005782284.1"/>
</dbReference>
<organism evidence="1 2">
    <name type="scientific">Emiliania huxleyi (strain CCMP1516)</name>
    <dbReference type="NCBI Taxonomy" id="280463"/>
    <lineage>
        <taxon>Eukaryota</taxon>
        <taxon>Haptista</taxon>
        <taxon>Haptophyta</taxon>
        <taxon>Prymnesiophyceae</taxon>
        <taxon>Isochrysidales</taxon>
        <taxon>Noelaerhabdaceae</taxon>
        <taxon>Emiliania</taxon>
    </lineage>
</organism>
<protein>
    <submittedName>
        <fullName evidence="1">Uncharacterized protein</fullName>
    </submittedName>
</protein>
<dbReference type="GeneID" id="17275185"/>
<dbReference type="PaxDb" id="2903-EOD29912"/>
<dbReference type="KEGG" id="ehx:EMIHUDRAFT_113471"/>
<reference evidence="2" key="1">
    <citation type="journal article" date="2013" name="Nature">
        <title>Pan genome of the phytoplankton Emiliania underpins its global distribution.</title>
        <authorList>
            <person name="Read B.A."/>
            <person name="Kegel J."/>
            <person name="Klute M.J."/>
            <person name="Kuo A."/>
            <person name="Lefebvre S.C."/>
            <person name="Maumus F."/>
            <person name="Mayer C."/>
            <person name="Miller J."/>
            <person name="Monier A."/>
            <person name="Salamov A."/>
            <person name="Young J."/>
            <person name="Aguilar M."/>
            <person name="Claverie J.M."/>
            <person name="Frickenhaus S."/>
            <person name="Gonzalez K."/>
            <person name="Herman E.K."/>
            <person name="Lin Y.C."/>
            <person name="Napier J."/>
            <person name="Ogata H."/>
            <person name="Sarno A.F."/>
            <person name="Shmutz J."/>
            <person name="Schroeder D."/>
            <person name="de Vargas C."/>
            <person name="Verret F."/>
            <person name="von Dassow P."/>
            <person name="Valentin K."/>
            <person name="Van de Peer Y."/>
            <person name="Wheeler G."/>
            <person name="Dacks J.B."/>
            <person name="Delwiche C.F."/>
            <person name="Dyhrman S.T."/>
            <person name="Glockner G."/>
            <person name="John U."/>
            <person name="Richards T."/>
            <person name="Worden A.Z."/>
            <person name="Zhang X."/>
            <person name="Grigoriev I.V."/>
            <person name="Allen A.E."/>
            <person name="Bidle K."/>
            <person name="Borodovsky M."/>
            <person name="Bowler C."/>
            <person name="Brownlee C."/>
            <person name="Cock J.M."/>
            <person name="Elias M."/>
            <person name="Gladyshev V.N."/>
            <person name="Groth M."/>
            <person name="Guda C."/>
            <person name="Hadaegh A."/>
            <person name="Iglesias-Rodriguez M.D."/>
            <person name="Jenkins J."/>
            <person name="Jones B.M."/>
            <person name="Lawson T."/>
            <person name="Leese F."/>
            <person name="Lindquist E."/>
            <person name="Lobanov A."/>
            <person name="Lomsadze A."/>
            <person name="Malik S.B."/>
            <person name="Marsh M.E."/>
            <person name="Mackinder L."/>
            <person name="Mock T."/>
            <person name="Mueller-Roeber B."/>
            <person name="Pagarete A."/>
            <person name="Parker M."/>
            <person name="Probert I."/>
            <person name="Quesneville H."/>
            <person name="Raines C."/>
            <person name="Rensing S.A."/>
            <person name="Riano-Pachon D.M."/>
            <person name="Richier S."/>
            <person name="Rokitta S."/>
            <person name="Shiraiwa Y."/>
            <person name="Soanes D.M."/>
            <person name="van der Giezen M."/>
            <person name="Wahlund T.M."/>
            <person name="Williams B."/>
            <person name="Wilson W."/>
            <person name="Wolfe G."/>
            <person name="Wurch L.L."/>
        </authorList>
    </citation>
    <scope>NUCLEOTIDE SEQUENCE</scope>
</reference>
<dbReference type="AlphaFoldDB" id="A0A0D3K2C7"/>
<dbReference type="EnsemblProtists" id="EOD29912">
    <property type="protein sequence ID" value="EOD29912"/>
    <property type="gene ID" value="EMIHUDRAFT_113471"/>
</dbReference>
<dbReference type="Proteomes" id="UP000013827">
    <property type="component" value="Unassembled WGS sequence"/>
</dbReference>
<accession>A0A0D3K2C7</accession>